<keyword evidence="1" id="KW-0732">Signal</keyword>
<reference evidence="2 3" key="1">
    <citation type="submission" date="2016-12" db="EMBL/GenBank/DDBJ databases">
        <title>Isolation and genomic insights into novel planktonic Zetaproteobacteria from stratified waters of the Chesapeake Bay.</title>
        <authorList>
            <person name="McAllister S.M."/>
            <person name="Kato S."/>
            <person name="Chan C.S."/>
            <person name="Chiu B.K."/>
            <person name="Field E.K."/>
        </authorList>
    </citation>
    <scope>NUCLEOTIDE SEQUENCE [LARGE SCALE GENOMIC DNA]</scope>
    <source>
        <strain evidence="2 3">CP-5</strain>
    </source>
</reference>
<dbReference type="OrthoDB" id="5295248at2"/>
<dbReference type="RefSeq" id="WP_100278515.1">
    <property type="nucleotide sequence ID" value="NZ_CP018799.1"/>
</dbReference>
<proteinExistence type="predicted"/>
<dbReference type="AlphaFoldDB" id="A0A2K8L0N0"/>
<keyword evidence="3" id="KW-1185">Reference proteome</keyword>
<dbReference type="KEGG" id="maes:Ga0123461_2384"/>
<evidence type="ECO:0000256" key="1">
    <source>
        <dbReference type="SAM" id="SignalP"/>
    </source>
</evidence>
<protein>
    <submittedName>
        <fullName evidence="2">Uncharacterized protein</fullName>
    </submittedName>
</protein>
<name>A0A2K8L0N0_MARES</name>
<gene>
    <name evidence="2" type="ORF">Ga0123461_2384</name>
</gene>
<feature type="signal peptide" evidence="1">
    <location>
        <begin position="1"/>
        <end position="18"/>
    </location>
</feature>
<feature type="chain" id="PRO_5014849465" evidence="1">
    <location>
        <begin position="19"/>
        <end position="211"/>
    </location>
</feature>
<accession>A0A2K8L0N0</accession>
<organism evidence="2 3">
    <name type="scientific">Mariprofundus aestuarium</name>
    <dbReference type="NCBI Taxonomy" id="1921086"/>
    <lineage>
        <taxon>Bacteria</taxon>
        <taxon>Pseudomonadati</taxon>
        <taxon>Pseudomonadota</taxon>
        <taxon>Candidatius Mariprofundia</taxon>
        <taxon>Mariprofundales</taxon>
        <taxon>Mariprofundaceae</taxon>
        <taxon>Mariprofundus</taxon>
    </lineage>
</organism>
<dbReference type="Proteomes" id="UP000231701">
    <property type="component" value="Chromosome"/>
</dbReference>
<evidence type="ECO:0000313" key="2">
    <source>
        <dbReference type="EMBL" id="ATX80783.1"/>
    </source>
</evidence>
<evidence type="ECO:0000313" key="3">
    <source>
        <dbReference type="Proteomes" id="UP000231701"/>
    </source>
</evidence>
<dbReference type="PROSITE" id="PS51257">
    <property type="entry name" value="PROKAR_LIPOPROTEIN"/>
    <property type="match status" value="1"/>
</dbReference>
<dbReference type="EMBL" id="CP018799">
    <property type="protein sequence ID" value="ATX80783.1"/>
    <property type="molecule type" value="Genomic_DNA"/>
</dbReference>
<sequence>MKNIVRPLLIISLLFSMAGCDSMPKLFWSHDEGTGRPDYASGDDLPLDVPPTLIEATSTDTSQIPDGYSQAVAGNAVAVHARQYNVDARHLFSVADKAMASLNIPVTSADLPSGTIISGWIRKMPEGKGILENLLGDSSPKATRHRYILRIFSLQGGQQKSRLEVRILNQAYQGQSWVNTRTHMSDGAGLFGEVELQLGRMHGKTGRISPR</sequence>